<organism evidence="1 2">
    <name type="scientific">Capnocytophaga canis</name>
    <dbReference type="NCBI Taxonomy" id="1848903"/>
    <lineage>
        <taxon>Bacteria</taxon>
        <taxon>Pseudomonadati</taxon>
        <taxon>Bacteroidota</taxon>
        <taxon>Flavobacteriia</taxon>
        <taxon>Flavobacteriales</taxon>
        <taxon>Flavobacteriaceae</taxon>
        <taxon>Capnocytophaga</taxon>
    </lineage>
</organism>
<dbReference type="InterPro" id="IPR032869">
    <property type="entry name" value="WHH_dom_containing"/>
</dbReference>
<dbReference type="Proteomes" id="UP000265497">
    <property type="component" value="Unassembled WGS sequence"/>
</dbReference>
<name>A0A3A1YCN3_9FLAO</name>
<protein>
    <submittedName>
        <fullName evidence="1">Uncharacterized protein</fullName>
    </submittedName>
</protein>
<accession>A0A3A1YCN3</accession>
<gene>
    <name evidence="1" type="ORF">CKY20_10915</name>
</gene>
<proteinExistence type="predicted"/>
<evidence type="ECO:0000313" key="1">
    <source>
        <dbReference type="EMBL" id="RIY35301.1"/>
    </source>
</evidence>
<reference evidence="1 2" key="1">
    <citation type="submission" date="2017-08" db="EMBL/GenBank/DDBJ databases">
        <title>Capnocytophaga canis 17-158 assembly.</title>
        <authorList>
            <person name="Gulvik C.A."/>
        </authorList>
    </citation>
    <scope>NUCLEOTIDE SEQUENCE [LARGE SCALE GENOMIC DNA]</scope>
    <source>
        <strain evidence="1 2">17-158</strain>
    </source>
</reference>
<sequence length="143" mass="16414">MFDNNVEVDIFGLHSITKTVDFTNHPDLYQGLGKNTVKIVLTGHRDSDFTRAFRESGISKTDAIGYTWHHVADFNPETGESTMQLIRTTTHQNSLPHKGSAGQFADYFGVEYDSYEAKMKAFEQGWREKPRQTKKKKKDCKHK</sequence>
<dbReference type="AlphaFoldDB" id="A0A3A1YCN3"/>
<dbReference type="Pfam" id="PF14414">
    <property type="entry name" value="WHH"/>
    <property type="match status" value="1"/>
</dbReference>
<evidence type="ECO:0000313" key="2">
    <source>
        <dbReference type="Proteomes" id="UP000265497"/>
    </source>
</evidence>
<comment type="caution">
    <text evidence="1">The sequence shown here is derived from an EMBL/GenBank/DDBJ whole genome shotgun (WGS) entry which is preliminary data.</text>
</comment>
<dbReference type="EMBL" id="NSDI01000014">
    <property type="protein sequence ID" value="RIY35301.1"/>
    <property type="molecule type" value="Genomic_DNA"/>
</dbReference>